<dbReference type="GO" id="GO:0019748">
    <property type="term" value="P:secondary metabolic process"/>
    <property type="evidence" value="ECO:0007669"/>
    <property type="project" value="TreeGrafter"/>
</dbReference>
<dbReference type="Pfam" id="PF04909">
    <property type="entry name" value="Amidohydro_2"/>
    <property type="match status" value="1"/>
</dbReference>
<dbReference type="Gene3D" id="3.20.20.140">
    <property type="entry name" value="Metal-dependent hydrolases"/>
    <property type="match status" value="1"/>
</dbReference>
<evidence type="ECO:0000313" key="3">
    <source>
        <dbReference type="EMBL" id="SMF35467.1"/>
    </source>
</evidence>
<protein>
    <recommendedName>
        <fullName evidence="2">Amidohydrolase-related domain-containing protein</fullName>
    </recommendedName>
</protein>
<dbReference type="SUPFAM" id="SSF51556">
    <property type="entry name" value="Metallo-dependent hydrolases"/>
    <property type="match status" value="1"/>
</dbReference>
<evidence type="ECO:0000313" key="4">
    <source>
        <dbReference type="Proteomes" id="UP000192903"/>
    </source>
</evidence>
<feature type="domain" description="Amidohydrolase-related" evidence="2">
    <location>
        <begin position="7"/>
        <end position="347"/>
    </location>
</feature>
<dbReference type="STRING" id="464029.SAMN02982989_1444"/>
<dbReference type="OrthoDB" id="149172at2"/>
<dbReference type="Proteomes" id="UP000192903">
    <property type="component" value="Unassembled WGS sequence"/>
</dbReference>
<evidence type="ECO:0000256" key="1">
    <source>
        <dbReference type="ARBA" id="ARBA00023239"/>
    </source>
</evidence>
<gene>
    <name evidence="3" type="ORF">SAMN02982989_1444</name>
</gene>
<dbReference type="EMBL" id="FXAF01000006">
    <property type="protein sequence ID" value="SMF35467.1"/>
    <property type="molecule type" value="Genomic_DNA"/>
</dbReference>
<dbReference type="AlphaFoldDB" id="A0A1X7EKJ1"/>
<dbReference type="InterPro" id="IPR032465">
    <property type="entry name" value="ACMSD"/>
</dbReference>
<dbReference type="PANTHER" id="PTHR21240:SF28">
    <property type="entry name" value="ISO-OROTATE DECARBOXYLASE (EUROFUNG)"/>
    <property type="match status" value="1"/>
</dbReference>
<dbReference type="InterPro" id="IPR032466">
    <property type="entry name" value="Metal_Hydrolase"/>
</dbReference>
<name>A0A1X7EKJ1_9HYPH</name>
<dbReference type="PANTHER" id="PTHR21240">
    <property type="entry name" value="2-AMINO-3-CARBOXYLMUCONATE-6-SEMIALDEHYDE DECARBOXYLASE"/>
    <property type="match status" value="1"/>
</dbReference>
<dbReference type="RefSeq" id="WP_085421754.1">
    <property type="nucleotide sequence ID" value="NZ_FXAF01000006.1"/>
</dbReference>
<dbReference type="InterPro" id="IPR006680">
    <property type="entry name" value="Amidohydro-rel"/>
</dbReference>
<accession>A0A1X7EKJ1</accession>
<keyword evidence="4" id="KW-1185">Reference proteome</keyword>
<organism evidence="3 4">
    <name type="scientific">Xaviernesmea oryzae</name>
    <dbReference type="NCBI Taxonomy" id="464029"/>
    <lineage>
        <taxon>Bacteria</taxon>
        <taxon>Pseudomonadati</taxon>
        <taxon>Pseudomonadota</taxon>
        <taxon>Alphaproteobacteria</taxon>
        <taxon>Hyphomicrobiales</taxon>
        <taxon>Rhizobiaceae</taxon>
        <taxon>Rhizobium/Agrobacterium group</taxon>
        <taxon>Xaviernesmea</taxon>
    </lineage>
</organism>
<proteinExistence type="predicted"/>
<dbReference type="GO" id="GO:0005737">
    <property type="term" value="C:cytoplasm"/>
    <property type="evidence" value="ECO:0007669"/>
    <property type="project" value="TreeGrafter"/>
</dbReference>
<evidence type="ECO:0000259" key="2">
    <source>
        <dbReference type="Pfam" id="PF04909"/>
    </source>
</evidence>
<dbReference type="GO" id="GO:0016787">
    <property type="term" value="F:hydrolase activity"/>
    <property type="evidence" value="ECO:0007669"/>
    <property type="project" value="InterPro"/>
</dbReference>
<sequence length="354" mass="39926">MSISNAIDCDIHPGVPTIKVLLPYMSDYWRESFTARGQDNFQPASYLPNAPIACRPDWRDGDAIPGSNFDLLQKHALDGFGSRLAICNVLYGGSFSISETMGAAICSAVNDWVKAEWLARDPRLRASIVVPTQNPQLAVEEIERLADDRRFVQILMPVALDMMLGKQHYWPIFEAAVRHSLPIGLHAGSLYRYAPTTNGWPSHYLQDYVSNNHAFESQLLSLIAQGVFVKFPDLRIVLIESGVTWLPGFLWRARKTWRAVRPEVPWVDESPIDIVRRHVRLTAQPIDAPSDPAVLERVLNQIGSDDMLLFASDYPHWQFDGESVLPDGVPARLIEKMVNDNPLATYPRLRETIQ</sequence>
<dbReference type="GO" id="GO:0016831">
    <property type="term" value="F:carboxy-lyase activity"/>
    <property type="evidence" value="ECO:0007669"/>
    <property type="project" value="InterPro"/>
</dbReference>
<keyword evidence="1" id="KW-0456">Lyase</keyword>
<reference evidence="4" key="1">
    <citation type="submission" date="2017-04" db="EMBL/GenBank/DDBJ databases">
        <authorList>
            <person name="Varghese N."/>
            <person name="Submissions S."/>
        </authorList>
    </citation>
    <scope>NUCLEOTIDE SEQUENCE [LARGE SCALE GENOMIC DNA]</scope>
    <source>
        <strain evidence="4">B4P</strain>
    </source>
</reference>